<protein>
    <submittedName>
        <fullName evidence="1">Uncharacterized protein</fullName>
    </submittedName>
</protein>
<evidence type="ECO:0000313" key="2">
    <source>
        <dbReference type="Proteomes" id="UP001345963"/>
    </source>
</evidence>
<evidence type="ECO:0000313" key="1">
    <source>
        <dbReference type="EMBL" id="MED6257696.1"/>
    </source>
</evidence>
<keyword evidence="2" id="KW-1185">Reference proteome</keyword>
<organism evidence="1 2">
    <name type="scientific">Ataeniobius toweri</name>
    <dbReference type="NCBI Taxonomy" id="208326"/>
    <lineage>
        <taxon>Eukaryota</taxon>
        <taxon>Metazoa</taxon>
        <taxon>Chordata</taxon>
        <taxon>Craniata</taxon>
        <taxon>Vertebrata</taxon>
        <taxon>Euteleostomi</taxon>
        <taxon>Actinopterygii</taxon>
        <taxon>Neopterygii</taxon>
        <taxon>Teleostei</taxon>
        <taxon>Neoteleostei</taxon>
        <taxon>Acanthomorphata</taxon>
        <taxon>Ovalentaria</taxon>
        <taxon>Atherinomorphae</taxon>
        <taxon>Cyprinodontiformes</taxon>
        <taxon>Goodeidae</taxon>
        <taxon>Ataeniobius</taxon>
    </lineage>
</organism>
<dbReference type="Proteomes" id="UP001345963">
    <property type="component" value="Unassembled WGS sequence"/>
</dbReference>
<proteinExistence type="predicted"/>
<comment type="caution">
    <text evidence="1">The sequence shown here is derived from an EMBL/GenBank/DDBJ whole genome shotgun (WGS) entry which is preliminary data.</text>
</comment>
<reference evidence="1 2" key="1">
    <citation type="submission" date="2021-07" db="EMBL/GenBank/DDBJ databases">
        <authorList>
            <person name="Palmer J.M."/>
        </authorList>
    </citation>
    <scope>NUCLEOTIDE SEQUENCE [LARGE SCALE GENOMIC DNA]</scope>
    <source>
        <strain evidence="1 2">AT_MEX2019</strain>
        <tissue evidence="1">Muscle</tissue>
    </source>
</reference>
<gene>
    <name evidence="1" type="ORF">ATANTOWER_029917</name>
</gene>
<name>A0ABU7C4Q0_9TELE</name>
<dbReference type="EMBL" id="JAHUTI010079465">
    <property type="protein sequence ID" value="MED6257696.1"/>
    <property type="molecule type" value="Genomic_DNA"/>
</dbReference>
<accession>A0ABU7C4Q0</accession>
<sequence length="107" mass="12086">MSVSQAVSVEDCCRLQNYCWEAEWESLIERERTQALLRKGFLRRREHLWDWKEAGRMVAVWLPAEGAWQAVLLVAGLASLSSGSDVCTKAPYAEIASKLKTSCKIPD</sequence>